<evidence type="ECO:0008006" key="3">
    <source>
        <dbReference type="Google" id="ProtNLM"/>
    </source>
</evidence>
<accession>A0A9X1LUM3</accession>
<sequence length="305" mass="32839">MVLVFASPPVPPDGSPGAFQPLEYEWVAWNGDTYSLSDWTSGIVLDNRGVEGLHFPQITKFSSTSHVVPGKRLRGWRAEARTVFWPIQIWSDAGSVEWLDRALRFFATLHPLREGRWRVGANGQWRELALTGVFDESHAYLMDPMLEGWAPFAVKLEAAHPFWTGKPVKAGPWGLSDGVDFIDPGGAPSFHVSAAASFSSAAITNPGDVDAYPIWTLVGPLPTVSVGIGGRVIDVPFSVADGETLRIDTDPRNVTATLDGADVTADLGFQQFAPIPPGAQASLDIVTSGAGAVSIELTPLYLRAF</sequence>
<evidence type="ECO:0000313" key="2">
    <source>
        <dbReference type="Proteomes" id="UP001139354"/>
    </source>
</evidence>
<dbReference type="EMBL" id="JAGTTN010000002">
    <property type="protein sequence ID" value="MCC2031835.1"/>
    <property type="molecule type" value="Genomic_DNA"/>
</dbReference>
<dbReference type="RefSeq" id="WP_229383767.1">
    <property type="nucleotide sequence ID" value="NZ_JAGTTN010000002.1"/>
</dbReference>
<dbReference type="AlphaFoldDB" id="A0A9X1LUM3"/>
<proteinExistence type="predicted"/>
<name>A0A9X1LUM3_9MICO</name>
<gene>
    <name evidence="1" type="ORF">KEC57_06510</name>
</gene>
<evidence type="ECO:0000313" key="1">
    <source>
        <dbReference type="EMBL" id="MCC2031835.1"/>
    </source>
</evidence>
<reference evidence="1" key="1">
    <citation type="submission" date="2021-04" db="EMBL/GenBank/DDBJ databases">
        <title>Microbacterium tenobrionis sp. nov. and Microbacterium allomyrinae sp. nov., isolated from larvae of Tenobrio molitor and Allomyrina dichotoma, respectively.</title>
        <authorList>
            <person name="Lee S.D."/>
        </authorList>
    </citation>
    <scope>NUCLEOTIDE SEQUENCE</scope>
    <source>
        <strain evidence="1">BWT-G7</strain>
    </source>
</reference>
<keyword evidence="2" id="KW-1185">Reference proteome</keyword>
<dbReference type="Proteomes" id="UP001139354">
    <property type="component" value="Unassembled WGS sequence"/>
</dbReference>
<comment type="caution">
    <text evidence="1">The sequence shown here is derived from an EMBL/GenBank/DDBJ whole genome shotgun (WGS) entry which is preliminary data.</text>
</comment>
<protein>
    <recommendedName>
        <fullName evidence="3">Phage tail protein</fullName>
    </recommendedName>
</protein>
<organism evidence="1 2">
    <name type="scientific">Microbacterium allomyrinae</name>
    <dbReference type="NCBI Taxonomy" id="2830666"/>
    <lineage>
        <taxon>Bacteria</taxon>
        <taxon>Bacillati</taxon>
        <taxon>Actinomycetota</taxon>
        <taxon>Actinomycetes</taxon>
        <taxon>Micrococcales</taxon>
        <taxon>Microbacteriaceae</taxon>
        <taxon>Microbacterium</taxon>
    </lineage>
</organism>